<dbReference type="GO" id="GO:0006904">
    <property type="term" value="P:vesicle docking involved in exocytosis"/>
    <property type="evidence" value="ECO:0007669"/>
    <property type="project" value="TreeGrafter"/>
</dbReference>
<dbReference type="GO" id="GO:0030897">
    <property type="term" value="C:HOPS complex"/>
    <property type="evidence" value="ECO:0007669"/>
    <property type="project" value="TreeGrafter"/>
</dbReference>
<comment type="subcellular location">
    <subcellularLocation>
        <location evidence="8">Endomembrane system</location>
        <topology evidence="8">Peripheral membrane protein</topology>
        <orientation evidence="8">Cytoplasmic side</orientation>
    </subcellularLocation>
</comment>
<dbReference type="InterPro" id="IPR057308">
    <property type="entry name" value="CHCR_PEP5_VPS11"/>
</dbReference>
<dbReference type="PANTHER" id="PTHR23323:SF24">
    <property type="entry name" value="VACUOLAR PROTEIN SORTING-ASSOCIATED PROTEIN 11 HOMOLOG"/>
    <property type="match status" value="1"/>
</dbReference>
<evidence type="ECO:0000256" key="7">
    <source>
        <dbReference type="ARBA" id="ARBA00023136"/>
    </source>
</evidence>
<dbReference type="InterPro" id="IPR057307">
    <property type="entry name" value="PEP5_VPS11_N"/>
</dbReference>
<dbReference type="InterPro" id="IPR015943">
    <property type="entry name" value="WD40/YVTN_repeat-like_dom_sf"/>
</dbReference>
<evidence type="ECO:0000256" key="1">
    <source>
        <dbReference type="ARBA" id="ARBA00007070"/>
    </source>
</evidence>
<keyword evidence="7" id="KW-0472">Membrane</keyword>
<accession>A0AAF0DT67</accession>
<organism evidence="13 14">
    <name type="scientific">Malassezia brasiliensis</name>
    <dbReference type="NCBI Taxonomy" id="1821822"/>
    <lineage>
        <taxon>Eukaryota</taxon>
        <taxon>Fungi</taxon>
        <taxon>Dikarya</taxon>
        <taxon>Basidiomycota</taxon>
        <taxon>Ustilaginomycotina</taxon>
        <taxon>Malasseziomycetes</taxon>
        <taxon>Malasseziales</taxon>
        <taxon>Malasseziaceae</taxon>
        <taxon>Malassezia</taxon>
    </lineage>
</organism>
<feature type="domain" description="RING-type" evidence="12">
    <location>
        <begin position="960"/>
        <end position="997"/>
    </location>
</feature>
<keyword evidence="6" id="KW-0653">Protein transport</keyword>
<protein>
    <submittedName>
        <fullName evidence="13">Vacuolar protein sorting-associated protein 11</fullName>
    </submittedName>
</protein>
<proteinExistence type="inferred from homology"/>
<feature type="compositionally biased region" description="Low complexity" evidence="11">
    <location>
        <begin position="584"/>
        <end position="599"/>
    </location>
</feature>
<evidence type="ECO:0000256" key="10">
    <source>
        <dbReference type="PROSITE-ProRule" id="PRU01006"/>
    </source>
</evidence>
<dbReference type="InterPro" id="IPR001841">
    <property type="entry name" value="Znf_RING"/>
</dbReference>
<keyword evidence="3" id="KW-0479">Metal-binding</keyword>
<dbReference type="GO" id="GO:0048284">
    <property type="term" value="P:organelle fusion"/>
    <property type="evidence" value="ECO:0007669"/>
    <property type="project" value="TreeGrafter"/>
</dbReference>
<dbReference type="AlphaFoldDB" id="A0AAF0DT67"/>
<evidence type="ECO:0000256" key="8">
    <source>
        <dbReference type="ARBA" id="ARBA00029433"/>
    </source>
</evidence>
<name>A0AAF0DT67_9BASI</name>
<dbReference type="EMBL" id="CP119951">
    <property type="protein sequence ID" value="WFC94316.1"/>
    <property type="molecule type" value="Genomic_DNA"/>
</dbReference>
<sequence length="1044" mass="113214">MSTSSQSSAAKHADTVLPSWRSFSFFHARPTADAAEHAPLPPSVPTSGIVDIVYVVPDAEGWAGPRGALVVGLEHGEMRVLDAYTHVERMSWRAHEHDVQALAVAADGPTLVTVGCDGRDQPPQLRVWRIASVDEQPFVPTVLAQVRLQHGPHPSRVCRLDVDTRLSFVAAGFEDGKVLLARDVAAVAAEGGQLRVKVARNAANVDEPGHDEVPDTVSGLAFAEAGAQVHLLIATVSKVLRYTALGPGAGNAPTVIDMNGCAPNCVTKFRAVADGALDATTDAGGRAGGLHTGAAAPGLSHKLVLARDEALYVVGAGGREASIALEGPKLRLLPLHGQLVVLSQPTRHDVRVDRHAVLDSARGTSGAPKRLTIFDLDTKCVTYTGAVHAGVASLWTSNTETSVSGHEPAAFVCVLTERAQLFRLEELSLKDKLEHLFRVHLYLLAVQFVRARALRFSHARLPGLTPSAMIIPPRPQDRRMIAPVDLLVADVFRRYGDHLYAKGDFEGAMLQFVKTIGIVSPSYVIRKFLDAQRLQFLTGYLQALHARGLANADHTTLLLNCFTKLRDTAALDAFLRAPSRPANADADATPAPEETGAPAHDALPFDVRVAIAVCRRGGCLAQAAYLAKTYEYHDEYLEIQLCDEHNAHEAIEYLAQLPPSRAELYARKYAHVLLDALPEATTEMLLTLYTRPIAQEGVSEVPTPAPLFSHFVGHEAMLTHFCEQLAARRWGKAIADTPGTPEPAPIDAPSAEPGEQLVYDTLLELYLTSARAPTKALYLLYHPARYPYTVEHALMLCTTEQCTPGLLYLYERLGMADAVVEHWVHASEHGDTDAPAALIAALDTFGASHPHVYVRALQFLASSASVLHAHRTDFARVLDEIDARGLLSPLEVVQRVSASGVVELGEIASYLERHARQDDAELDGMHKLIHSYEKEILAKEAALAELATDDTPVVFQNHECGVCHGPLSLPSVHFMCKHSFHRECLPDGDEARECPLCARAHDTLRDLQQSLALVGDDDLVRHEVQEADDGFGVIADLFSKQIIV</sequence>
<dbReference type="CDD" id="cd16688">
    <property type="entry name" value="RING-H2_Vps11"/>
    <property type="match status" value="1"/>
</dbReference>
<gene>
    <name evidence="13" type="primary">VPS11</name>
    <name evidence="13" type="ORF">MBRA1_000946</name>
</gene>
<evidence type="ECO:0000256" key="6">
    <source>
        <dbReference type="ARBA" id="ARBA00022927"/>
    </source>
</evidence>
<dbReference type="GO" id="GO:0007032">
    <property type="term" value="P:endosome organization"/>
    <property type="evidence" value="ECO:0007669"/>
    <property type="project" value="TreeGrafter"/>
</dbReference>
<dbReference type="InterPro" id="IPR013083">
    <property type="entry name" value="Znf_RING/FYVE/PHD"/>
</dbReference>
<evidence type="ECO:0000256" key="2">
    <source>
        <dbReference type="ARBA" id="ARBA00022448"/>
    </source>
</evidence>
<dbReference type="Gene3D" id="3.30.40.10">
    <property type="entry name" value="Zinc/RING finger domain, C3HC4 (zinc finger)"/>
    <property type="match status" value="1"/>
</dbReference>
<dbReference type="GO" id="GO:0007033">
    <property type="term" value="P:vacuole organization"/>
    <property type="evidence" value="ECO:0007669"/>
    <property type="project" value="TreeGrafter"/>
</dbReference>
<feature type="repeat" description="CHCR" evidence="10">
    <location>
        <begin position="512"/>
        <end position="682"/>
    </location>
</feature>
<evidence type="ECO:0000313" key="13">
    <source>
        <dbReference type="EMBL" id="WFC94316.1"/>
    </source>
</evidence>
<evidence type="ECO:0000313" key="14">
    <source>
        <dbReference type="Proteomes" id="UP001216638"/>
    </source>
</evidence>
<evidence type="ECO:0000256" key="3">
    <source>
        <dbReference type="ARBA" id="ARBA00022723"/>
    </source>
</evidence>
<evidence type="ECO:0000256" key="5">
    <source>
        <dbReference type="ARBA" id="ARBA00022833"/>
    </source>
</evidence>
<dbReference type="Pfam" id="PF23356">
    <property type="entry name" value="TPR_PEP5_VPS11"/>
    <property type="match status" value="1"/>
</dbReference>
<evidence type="ECO:0000256" key="9">
    <source>
        <dbReference type="PROSITE-ProRule" id="PRU00175"/>
    </source>
</evidence>
<evidence type="ECO:0000256" key="4">
    <source>
        <dbReference type="ARBA" id="ARBA00022771"/>
    </source>
</evidence>
<keyword evidence="5" id="KW-0862">Zinc</keyword>
<dbReference type="SMART" id="SM00184">
    <property type="entry name" value="RING"/>
    <property type="match status" value="1"/>
</dbReference>
<dbReference type="SUPFAM" id="SSF50978">
    <property type="entry name" value="WD40 repeat-like"/>
    <property type="match status" value="1"/>
</dbReference>
<keyword evidence="14" id="KW-1185">Reference proteome</keyword>
<keyword evidence="4 9" id="KW-0863">Zinc-finger</keyword>
<dbReference type="GO" id="GO:0030674">
    <property type="term" value="F:protein-macromolecule adaptor activity"/>
    <property type="evidence" value="ECO:0007669"/>
    <property type="project" value="TreeGrafter"/>
</dbReference>
<reference evidence="13" key="1">
    <citation type="submission" date="2023-03" db="EMBL/GenBank/DDBJ databases">
        <title>Mating type loci evolution in Malassezia.</title>
        <authorList>
            <person name="Coelho M.A."/>
        </authorList>
    </citation>
    <scope>NUCLEOTIDE SEQUENCE</scope>
    <source>
        <strain evidence="13">CBS 14135</strain>
    </source>
</reference>
<comment type="similarity">
    <text evidence="1">Belongs to the VPS11 family.</text>
</comment>
<dbReference type="SUPFAM" id="SSF57850">
    <property type="entry name" value="RING/U-box"/>
    <property type="match status" value="1"/>
</dbReference>
<dbReference type="PANTHER" id="PTHR23323">
    <property type="entry name" value="VACUOLAR PROTEIN SORTING-ASSOCIATED PROTEIN"/>
    <property type="match status" value="1"/>
</dbReference>
<dbReference type="SMART" id="SM00320">
    <property type="entry name" value="WD40"/>
    <property type="match status" value="2"/>
</dbReference>
<dbReference type="InterPro" id="IPR036322">
    <property type="entry name" value="WD40_repeat_dom_sf"/>
</dbReference>
<dbReference type="GO" id="GO:0008270">
    <property type="term" value="F:zinc ion binding"/>
    <property type="evidence" value="ECO:0007669"/>
    <property type="project" value="UniProtKB-KW"/>
</dbReference>
<dbReference type="Proteomes" id="UP001216638">
    <property type="component" value="Chromosome 1"/>
</dbReference>
<evidence type="ECO:0000259" key="12">
    <source>
        <dbReference type="PROSITE" id="PS50089"/>
    </source>
</evidence>
<dbReference type="PROSITE" id="PS50089">
    <property type="entry name" value="ZF_RING_2"/>
    <property type="match status" value="1"/>
</dbReference>
<evidence type="ECO:0000256" key="11">
    <source>
        <dbReference type="SAM" id="MobiDB-lite"/>
    </source>
</evidence>
<feature type="region of interest" description="Disordered" evidence="11">
    <location>
        <begin position="580"/>
        <end position="599"/>
    </location>
</feature>
<keyword evidence="2" id="KW-0813">Transport</keyword>
<dbReference type="Gene3D" id="2.130.10.10">
    <property type="entry name" value="YVTN repeat-like/Quinoprotein amine dehydrogenase"/>
    <property type="match status" value="1"/>
</dbReference>
<dbReference type="PROSITE" id="PS50236">
    <property type="entry name" value="CHCR"/>
    <property type="match status" value="1"/>
</dbReference>
<dbReference type="GO" id="GO:0006886">
    <property type="term" value="P:intracellular protein transport"/>
    <property type="evidence" value="ECO:0007669"/>
    <property type="project" value="UniProtKB-UniRule"/>
</dbReference>
<dbReference type="InterPro" id="IPR000547">
    <property type="entry name" value="Clathrin_H-chain/VPS_repeat"/>
</dbReference>
<dbReference type="InterPro" id="IPR001680">
    <property type="entry name" value="WD40_rpt"/>
</dbReference>
<dbReference type="Pfam" id="PF23341">
    <property type="entry name" value="PEP5_VPS11_N"/>
    <property type="match status" value="2"/>
</dbReference>
<dbReference type="GO" id="GO:0005768">
    <property type="term" value="C:endosome"/>
    <property type="evidence" value="ECO:0007669"/>
    <property type="project" value="UniProtKB-ARBA"/>
</dbReference>